<dbReference type="InterPro" id="IPR037923">
    <property type="entry name" value="HTH-like"/>
</dbReference>
<dbReference type="Gene3D" id="1.10.10.60">
    <property type="entry name" value="Homeodomain-like"/>
    <property type="match status" value="1"/>
</dbReference>
<keyword evidence="1" id="KW-0805">Transcription regulation</keyword>
<evidence type="ECO:0000313" key="5">
    <source>
        <dbReference type="EMBL" id="GHC62322.1"/>
    </source>
</evidence>
<comment type="caution">
    <text evidence="5">The sequence shown here is derived from an EMBL/GenBank/DDBJ whole genome shotgun (WGS) entry which is preliminary data.</text>
</comment>
<dbReference type="PANTHER" id="PTHR43280:SF2">
    <property type="entry name" value="HTH-TYPE TRANSCRIPTIONAL REGULATOR EXSA"/>
    <property type="match status" value="1"/>
</dbReference>
<evidence type="ECO:0000256" key="2">
    <source>
        <dbReference type="ARBA" id="ARBA00023125"/>
    </source>
</evidence>
<feature type="domain" description="HTH araC/xylS-type" evidence="4">
    <location>
        <begin position="190"/>
        <end position="288"/>
    </location>
</feature>
<evidence type="ECO:0000256" key="3">
    <source>
        <dbReference type="ARBA" id="ARBA00023163"/>
    </source>
</evidence>
<proteinExistence type="predicted"/>
<dbReference type="PROSITE" id="PS01124">
    <property type="entry name" value="HTH_ARAC_FAMILY_2"/>
    <property type="match status" value="1"/>
</dbReference>
<dbReference type="GO" id="GO:0003700">
    <property type="term" value="F:DNA-binding transcription factor activity"/>
    <property type="evidence" value="ECO:0007669"/>
    <property type="project" value="InterPro"/>
</dbReference>
<dbReference type="EMBL" id="BMXI01000015">
    <property type="protein sequence ID" value="GHC62322.1"/>
    <property type="molecule type" value="Genomic_DNA"/>
</dbReference>
<dbReference type="InterPro" id="IPR018060">
    <property type="entry name" value="HTH_AraC"/>
</dbReference>
<dbReference type="SMART" id="SM00342">
    <property type="entry name" value="HTH_ARAC"/>
    <property type="match status" value="1"/>
</dbReference>
<keyword evidence="2" id="KW-0238">DNA-binding</keyword>
<dbReference type="InterPro" id="IPR009057">
    <property type="entry name" value="Homeodomain-like_sf"/>
</dbReference>
<keyword evidence="3" id="KW-0804">Transcription</keyword>
<keyword evidence="6" id="KW-1185">Reference proteome</keyword>
<dbReference type="InterPro" id="IPR003313">
    <property type="entry name" value="AraC-bd"/>
</dbReference>
<evidence type="ECO:0000313" key="6">
    <source>
        <dbReference type="Proteomes" id="UP000644507"/>
    </source>
</evidence>
<dbReference type="SUPFAM" id="SSF46689">
    <property type="entry name" value="Homeodomain-like"/>
    <property type="match status" value="2"/>
</dbReference>
<reference evidence="5" key="2">
    <citation type="submission" date="2020-09" db="EMBL/GenBank/DDBJ databases">
        <authorList>
            <person name="Sun Q."/>
            <person name="Kim S."/>
        </authorList>
    </citation>
    <scope>NUCLEOTIDE SEQUENCE</scope>
    <source>
        <strain evidence="5">KCTC 12988</strain>
    </source>
</reference>
<name>A0A918WLG2_9BACT</name>
<protein>
    <recommendedName>
        <fullName evidence="4">HTH araC/xylS-type domain-containing protein</fullName>
    </recommendedName>
</protein>
<sequence length="292" mass="33205">MGAPSAKDLQILGERTHYEAVRGSRDDEREWLRDHPFCPLLAQHDLEHLGVMRAQAPFQVTRYNQSGTFMLACFKGSGLVLVDGSWHRIRAGEACLLPPFVMNSLRCEEGTPWHFSWVRYLESREVNPIVSAHSPISAKFPADPMRRAIQGLRAEASTTGNPASMQLWVDLVQSYVARFAQPYQSDSRLYRVWNAVEQEPGKPWTLTELAILASVSEEHLRRLCKKELGRSPMQHVTFLRIQKACHLLSTTDAKIESIASEVGYQNPFTFSTTFKRWVGWRPSKHRRLSGGS</sequence>
<accession>A0A918WLG2</accession>
<dbReference type="GO" id="GO:0043565">
    <property type="term" value="F:sequence-specific DNA binding"/>
    <property type="evidence" value="ECO:0007669"/>
    <property type="project" value="InterPro"/>
</dbReference>
<dbReference type="PANTHER" id="PTHR43280">
    <property type="entry name" value="ARAC-FAMILY TRANSCRIPTIONAL REGULATOR"/>
    <property type="match status" value="1"/>
</dbReference>
<dbReference type="RefSeq" id="WP_189572170.1">
    <property type="nucleotide sequence ID" value="NZ_BMXI01000015.1"/>
</dbReference>
<dbReference type="Pfam" id="PF02311">
    <property type="entry name" value="AraC_binding"/>
    <property type="match status" value="1"/>
</dbReference>
<gene>
    <name evidence="5" type="ORF">GCM10007100_32150</name>
</gene>
<dbReference type="Pfam" id="PF12833">
    <property type="entry name" value="HTH_18"/>
    <property type="match status" value="1"/>
</dbReference>
<dbReference type="SUPFAM" id="SSF51215">
    <property type="entry name" value="Regulatory protein AraC"/>
    <property type="match status" value="1"/>
</dbReference>
<organism evidence="5 6">
    <name type="scientific">Roseibacillus persicicus</name>
    <dbReference type="NCBI Taxonomy" id="454148"/>
    <lineage>
        <taxon>Bacteria</taxon>
        <taxon>Pseudomonadati</taxon>
        <taxon>Verrucomicrobiota</taxon>
        <taxon>Verrucomicrobiia</taxon>
        <taxon>Verrucomicrobiales</taxon>
        <taxon>Verrucomicrobiaceae</taxon>
        <taxon>Roseibacillus</taxon>
    </lineage>
</organism>
<dbReference type="Gene3D" id="2.60.120.280">
    <property type="entry name" value="Regulatory protein AraC"/>
    <property type="match status" value="1"/>
</dbReference>
<evidence type="ECO:0000259" key="4">
    <source>
        <dbReference type="PROSITE" id="PS01124"/>
    </source>
</evidence>
<dbReference type="Proteomes" id="UP000644507">
    <property type="component" value="Unassembled WGS sequence"/>
</dbReference>
<reference evidence="5" key="1">
    <citation type="journal article" date="2014" name="Int. J. Syst. Evol. Microbiol.">
        <title>Complete genome sequence of Corynebacterium casei LMG S-19264T (=DSM 44701T), isolated from a smear-ripened cheese.</title>
        <authorList>
            <consortium name="US DOE Joint Genome Institute (JGI-PGF)"/>
            <person name="Walter F."/>
            <person name="Albersmeier A."/>
            <person name="Kalinowski J."/>
            <person name="Ruckert C."/>
        </authorList>
    </citation>
    <scope>NUCLEOTIDE SEQUENCE</scope>
    <source>
        <strain evidence="5">KCTC 12988</strain>
    </source>
</reference>
<dbReference type="AlphaFoldDB" id="A0A918WLG2"/>
<evidence type="ECO:0000256" key="1">
    <source>
        <dbReference type="ARBA" id="ARBA00023015"/>
    </source>
</evidence>